<evidence type="ECO:0000313" key="1">
    <source>
        <dbReference type="EMBL" id="MEY8763885.1"/>
    </source>
</evidence>
<accession>A0ABV4DXB5</accession>
<keyword evidence="2" id="KW-1185">Reference proteome</keyword>
<dbReference type="Proteomes" id="UP001565220">
    <property type="component" value="Unassembled WGS sequence"/>
</dbReference>
<dbReference type="SUPFAM" id="SSF88659">
    <property type="entry name" value="Sigma3 and sigma4 domains of RNA polymerase sigma factors"/>
    <property type="match status" value="1"/>
</dbReference>
<name>A0ABV4DXB5_9CLOT</name>
<reference evidence="1 2" key="1">
    <citation type="submission" date="2024-08" db="EMBL/GenBank/DDBJ databases">
        <title>Clostridium lapicellarii sp. nov., and Clostridium renhuaiense sp. nov., two species isolated from the mud in a fermentation cellar used for producing sauce-flavour Chinese liquors.</title>
        <authorList>
            <person name="Yang F."/>
            <person name="Wang H."/>
            <person name="Chen L.Q."/>
            <person name="Zhou N."/>
            <person name="Lu J.J."/>
            <person name="Pu X.X."/>
            <person name="Wan B."/>
            <person name="Wang L."/>
            <person name="Liu S.J."/>
        </authorList>
    </citation>
    <scope>NUCLEOTIDE SEQUENCE [LARGE SCALE GENOMIC DNA]</scope>
    <source>
        <strain evidence="1 2">MT-113</strain>
    </source>
</reference>
<dbReference type="InterPro" id="IPR013324">
    <property type="entry name" value="RNA_pol_sigma_r3/r4-like"/>
</dbReference>
<gene>
    <name evidence="1" type="ORF">AB8S09_09575</name>
</gene>
<sequence length="858" mass="99736">MLMSVRREFGGEYDETMFLQYPFRLDDREAGRQNVNGEVKISEAFSENFYNIFVKYCASQGFRYISDLKYFDFATLKKVPGVGKKKIDNIIIRFKKFSKLSVKTSSGGTEDIVGTMFDEIDESILDLNVECLNALGVKLHVLHTLENNGYMYLKDLKGVSRKRLEDIVCRGNMKKFNSIQRELGENLEGLFEIVLKNLSDREEYKMFLKRAKGFTLQEIANERGITRERVRQVIKNFNFKVSPFVNLLVRQLMDRQGYVRTQELLDIYDDDNYGKILVSLCIKNKQLEYLDFADVFVAKREDGRSTEDVIFQIAAEFVGDGKDLYKNLEELETIMIDSGFSYVRYGEFVNLIQKHGYRLYGYFAVRGKQSYGYLCSRLVAREFPKGIKLYESRDLDKLREIALGEYGNLGLPESNRALSARISNFLVLCGRGMATAEENVHVNVSVVNEIEEYIDRSEESVIFYTELFSKFEKILRMTSNVNNYNFLHGVLMMYYPDKYDYFKDYLQKKSAGGASGSLAKRIKKFIIMKNKPVSKNELKGKFAGFSDTMIIRAISADRDLFQWEYNYYSCIQIVDIDDSVINCLRSIIRHIMDKNNGYCSEGMLYETAKELLRDFMDVNNIVFPINLFYICAYLFNDLYDFRRPHIGQKGMLHGMSTKNIVMHMLDSTDRISFRKYSLAAERFKWSAATAASVFADIENDYMRVSYDMYVRKDLFDIDDDIIHKVEGRLAKSMEINVLPLINFNEWNELPDIRGYEWNVFLLNSIICNFGYDLKVIDPRVKDRRYHKGIVVYRNSGFTEYSEVIAYLLRKNGMTKLSESSMLSFMISSGLTYKVIPKELYNAGCINYIDGKFVVKSAK</sequence>
<dbReference type="Gene3D" id="1.10.10.10">
    <property type="entry name" value="Winged helix-like DNA-binding domain superfamily/Winged helix DNA-binding domain"/>
    <property type="match status" value="1"/>
</dbReference>
<proteinExistence type="predicted"/>
<comment type="caution">
    <text evidence="1">The sequence shown here is derived from an EMBL/GenBank/DDBJ whole genome shotgun (WGS) entry which is preliminary data.</text>
</comment>
<organism evidence="1 2">
    <name type="scientific">Clostridium lapidicellarium</name>
    <dbReference type="NCBI Taxonomy" id="3240931"/>
    <lineage>
        <taxon>Bacteria</taxon>
        <taxon>Bacillati</taxon>
        <taxon>Bacillota</taxon>
        <taxon>Clostridia</taxon>
        <taxon>Eubacteriales</taxon>
        <taxon>Clostridiaceae</taxon>
        <taxon>Clostridium</taxon>
    </lineage>
</organism>
<evidence type="ECO:0000313" key="2">
    <source>
        <dbReference type="Proteomes" id="UP001565220"/>
    </source>
</evidence>
<dbReference type="InterPro" id="IPR036388">
    <property type="entry name" value="WH-like_DNA-bd_sf"/>
</dbReference>
<evidence type="ECO:0008006" key="3">
    <source>
        <dbReference type="Google" id="ProtNLM"/>
    </source>
</evidence>
<protein>
    <recommendedName>
        <fullName evidence="3">RNA polymerase sigma-70 region 4 domain-containing protein</fullName>
    </recommendedName>
</protein>
<dbReference type="EMBL" id="JBGFFE010000012">
    <property type="protein sequence ID" value="MEY8763885.1"/>
    <property type="molecule type" value="Genomic_DNA"/>
</dbReference>